<dbReference type="GO" id="GO:0071555">
    <property type="term" value="P:cell wall organization"/>
    <property type="evidence" value="ECO:0007669"/>
    <property type="project" value="UniProtKB-KW"/>
</dbReference>
<dbReference type="EMBL" id="UOER01000219">
    <property type="protein sequence ID" value="VAW23896.1"/>
    <property type="molecule type" value="Genomic_DNA"/>
</dbReference>
<keyword evidence="4" id="KW-0862">Zinc</keyword>
<dbReference type="Pfam" id="PF01427">
    <property type="entry name" value="Peptidase_M15"/>
    <property type="match status" value="1"/>
</dbReference>
<dbReference type="GO" id="GO:0160237">
    <property type="term" value="F:D-Ala-D-Ala dipeptidase activity"/>
    <property type="evidence" value="ECO:0007669"/>
    <property type="project" value="UniProtKB-EC"/>
</dbReference>
<evidence type="ECO:0000256" key="7">
    <source>
        <dbReference type="ARBA" id="ARBA00023316"/>
    </source>
</evidence>
<dbReference type="GO" id="GO:0046872">
    <property type="term" value="F:metal ion binding"/>
    <property type="evidence" value="ECO:0007669"/>
    <property type="project" value="UniProtKB-KW"/>
</dbReference>
<dbReference type="GO" id="GO:0006508">
    <property type="term" value="P:proteolysis"/>
    <property type="evidence" value="ECO:0007669"/>
    <property type="project" value="UniProtKB-KW"/>
</dbReference>
<dbReference type="HAMAP" id="MF_01924">
    <property type="entry name" value="A_A_dipeptidase"/>
    <property type="match status" value="1"/>
</dbReference>
<evidence type="ECO:0000313" key="8">
    <source>
        <dbReference type="EMBL" id="VAW23896.1"/>
    </source>
</evidence>
<accession>A0A3B0UVX6</accession>
<gene>
    <name evidence="8" type="ORF">MNBD_BACTEROID04-502</name>
</gene>
<evidence type="ECO:0000256" key="3">
    <source>
        <dbReference type="ARBA" id="ARBA00022801"/>
    </source>
</evidence>
<sequence length="218" mass="25688">MLFLIVEKSFAQQQLPEGFVYIKMVIPTIELEIRYAGNHNFIGKPIEGYNAPKAIITVEAANMLKKIQLELEKKNLGLKIYDAYRPQKAVNHFVKWAKNLNDTINKEEFYPNIKKKNLFKEEYIASRSGHSRGSTVDLTIIDLSTDEKKALDMGSPYDFFGKESWVSNTNLTLNQLQNRKILQEVMQKYSFRNYPKEWWHFTLRNEPYPNTYFNFEIE</sequence>
<proteinExistence type="inferred from homology"/>
<dbReference type="GO" id="GO:0008237">
    <property type="term" value="F:metallopeptidase activity"/>
    <property type="evidence" value="ECO:0007669"/>
    <property type="project" value="UniProtKB-KW"/>
</dbReference>
<reference evidence="8" key="1">
    <citation type="submission" date="2018-06" db="EMBL/GenBank/DDBJ databases">
        <authorList>
            <person name="Zhirakovskaya E."/>
        </authorList>
    </citation>
    <scope>NUCLEOTIDE SEQUENCE</scope>
</reference>
<dbReference type="AlphaFoldDB" id="A0A3B0UVX6"/>
<keyword evidence="2" id="KW-0479">Metal-binding</keyword>
<dbReference type="EC" id="3.4.13.22" evidence="8"/>
<keyword evidence="7" id="KW-0961">Cell wall biogenesis/degradation</keyword>
<dbReference type="PANTHER" id="PTHR43126">
    <property type="entry name" value="D-ALANYL-D-ALANINE DIPEPTIDASE"/>
    <property type="match status" value="1"/>
</dbReference>
<dbReference type="InterPro" id="IPR000755">
    <property type="entry name" value="A_A_dipeptidase"/>
</dbReference>
<dbReference type="CDD" id="cd14817">
    <property type="entry name" value="D-Ala-D-Ala_dipeptidase_VanX"/>
    <property type="match status" value="1"/>
</dbReference>
<keyword evidence="6" id="KW-0482">Metalloprotease</keyword>
<protein>
    <submittedName>
        <fullName evidence="8">D-alanyl-D-alanine dipeptidase</fullName>
        <ecNumber evidence="8">3.4.13.22</ecNumber>
    </submittedName>
</protein>
<evidence type="ECO:0000256" key="1">
    <source>
        <dbReference type="ARBA" id="ARBA00022670"/>
    </source>
</evidence>
<keyword evidence="3 8" id="KW-0378">Hydrolase</keyword>
<organism evidence="8">
    <name type="scientific">hydrothermal vent metagenome</name>
    <dbReference type="NCBI Taxonomy" id="652676"/>
    <lineage>
        <taxon>unclassified sequences</taxon>
        <taxon>metagenomes</taxon>
        <taxon>ecological metagenomes</taxon>
    </lineage>
</organism>
<dbReference type="PANTHER" id="PTHR43126:SF1">
    <property type="entry name" value="D-ALANYL-D-ALANINE DIPEPTIDASE"/>
    <property type="match status" value="1"/>
</dbReference>
<evidence type="ECO:0000256" key="5">
    <source>
        <dbReference type="ARBA" id="ARBA00022997"/>
    </source>
</evidence>
<dbReference type="SUPFAM" id="SSF55166">
    <property type="entry name" value="Hedgehog/DD-peptidase"/>
    <property type="match status" value="1"/>
</dbReference>
<dbReference type="Gene3D" id="3.30.1380.10">
    <property type="match status" value="1"/>
</dbReference>
<keyword evidence="5 8" id="KW-0224">Dipeptidase</keyword>
<evidence type="ECO:0000256" key="2">
    <source>
        <dbReference type="ARBA" id="ARBA00022723"/>
    </source>
</evidence>
<evidence type="ECO:0000256" key="6">
    <source>
        <dbReference type="ARBA" id="ARBA00023049"/>
    </source>
</evidence>
<keyword evidence="1" id="KW-0645">Protease</keyword>
<dbReference type="PIRSF" id="PIRSF026671">
    <property type="entry name" value="AA_dipeptidase"/>
    <property type="match status" value="1"/>
</dbReference>
<name>A0A3B0UVX6_9ZZZZ</name>
<evidence type="ECO:0000256" key="4">
    <source>
        <dbReference type="ARBA" id="ARBA00022833"/>
    </source>
</evidence>
<dbReference type="InterPro" id="IPR009045">
    <property type="entry name" value="Zn_M74/Hedgehog-like"/>
</dbReference>